<organism evidence="3 4">
    <name type="scientific">Roseofilum halophilum BLCC-M91</name>
    <dbReference type="NCBI Taxonomy" id="3022259"/>
    <lineage>
        <taxon>Bacteria</taxon>
        <taxon>Bacillati</taxon>
        <taxon>Cyanobacteriota</taxon>
        <taxon>Cyanophyceae</taxon>
        <taxon>Desertifilales</taxon>
        <taxon>Desertifilaceae</taxon>
        <taxon>Roseofilum</taxon>
        <taxon>Roseofilum halophilum</taxon>
    </lineage>
</organism>
<name>A0ABT7BPY3_9CYAN</name>
<reference evidence="3 4" key="1">
    <citation type="submission" date="2023-01" db="EMBL/GenBank/DDBJ databases">
        <title>Novel diversity within Roseofilum (Cyanobacteria; Desertifilaceae) from marine benthic mats with descriptions of four novel species.</title>
        <authorList>
            <person name="Wang Y."/>
            <person name="Berthold D.E."/>
            <person name="Hu J."/>
            <person name="Lefler F.W."/>
            <person name="Laughinghouse H.D. IV."/>
        </authorList>
    </citation>
    <scope>NUCLEOTIDE SEQUENCE [LARGE SCALE GENOMIC DNA]</scope>
    <source>
        <strain evidence="3 4">BLCC-M91</strain>
    </source>
</reference>
<protein>
    <submittedName>
        <fullName evidence="3">Type II toxin-antitoxin system RelE/ParE family toxin</fullName>
    </submittedName>
</protein>
<dbReference type="PANTHER" id="PTHR33755">
    <property type="entry name" value="TOXIN PARE1-RELATED"/>
    <property type="match status" value="1"/>
</dbReference>
<dbReference type="Gene3D" id="3.30.2310.20">
    <property type="entry name" value="RelE-like"/>
    <property type="match status" value="1"/>
</dbReference>
<evidence type="ECO:0000313" key="4">
    <source>
        <dbReference type="Proteomes" id="UP001231370"/>
    </source>
</evidence>
<dbReference type="PANTHER" id="PTHR33755:SF6">
    <property type="entry name" value="PLASMID STABILIZATION SYSTEM PROTEIN"/>
    <property type="match status" value="1"/>
</dbReference>
<dbReference type="InterPro" id="IPR007712">
    <property type="entry name" value="RelE/ParE_toxin"/>
</dbReference>
<dbReference type="RefSeq" id="WP_283764445.1">
    <property type="nucleotide sequence ID" value="NZ_JAQPOK010000153.1"/>
</dbReference>
<keyword evidence="4" id="KW-1185">Reference proteome</keyword>
<dbReference type="Proteomes" id="UP001231370">
    <property type="component" value="Unassembled WGS sequence"/>
</dbReference>
<dbReference type="InterPro" id="IPR035093">
    <property type="entry name" value="RelE/ParE_toxin_dom_sf"/>
</dbReference>
<gene>
    <name evidence="3" type="ORF">PJF56_19985</name>
</gene>
<dbReference type="EMBL" id="JAQPOK010000153">
    <property type="protein sequence ID" value="MDJ1181145.1"/>
    <property type="molecule type" value="Genomic_DNA"/>
</dbReference>
<comment type="similarity">
    <text evidence="1">Belongs to the RelE toxin family.</text>
</comment>
<dbReference type="Pfam" id="PF05016">
    <property type="entry name" value="ParE_toxin"/>
    <property type="match status" value="1"/>
</dbReference>
<sequence length="97" mass="11290">MNRFLITVAASRDLEEISTYFMEKNVEAGERFVEGFNKKCQQLARFPYLGRSYSQFSQNLRGSPLMGYIIFYQIIEDGIEIVRVISGYRNLSDIFQA</sequence>
<dbReference type="InterPro" id="IPR051803">
    <property type="entry name" value="TA_system_RelE-like_toxin"/>
</dbReference>
<evidence type="ECO:0000256" key="1">
    <source>
        <dbReference type="ARBA" id="ARBA00006226"/>
    </source>
</evidence>
<comment type="caution">
    <text evidence="3">The sequence shown here is derived from an EMBL/GenBank/DDBJ whole genome shotgun (WGS) entry which is preliminary data.</text>
</comment>
<evidence type="ECO:0000256" key="2">
    <source>
        <dbReference type="ARBA" id="ARBA00022649"/>
    </source>
</evidence>
<keyword evidence="2" id="KW-1277">Toxin-antitoxin system</keyword>
<accession>A0ABT7BPY3</accession>
<evidence type="ECO:0000313" key="3">
    <source>
        <dbReference type="EMBL" id="MDJ1181145.1"/>
    </source>
</evidence>
<proteinExistence type="inferred from homology"/>